<feature type="compositionally biased region" description="Polar residues" evidence="1">
    <location>
        <begin position="246"/>
        <end position="255"/>
    </location>
</feature>
<protein>
    <submittedName>
        <fullName evidence="3">Uncharacterized protein</fullName>
    </submittedName>
</protein>
<dbReference type="AlphaFoldDB" id="A0A0C3BQI2"/>
<keyword evidence="2" id="KW-0812">Transmembrane</keyword>
<feature type="region of interest" description="Disordered" evidence="1">
    <location>
        <begin position="186"/>
        <end position="255"/>
    </location>
</feature>
<keyword evidence="2" id="KW-0472">Membrane</keyword>
<accession>A0A0C3BQI2</accession>
<evidence type="ECO:0000256" key="2">
    <source>
        <dbReference type="SAM" id="Phobius"/>
    </source>
</evidence>
<keyword evidence="4" id="KW-1185">Reference proteome</keyword>
<gene>
    <name evidence="3" type="ORF">M408DRAFT_325774</name>
</gene>
<evidence type="ECO:0000313" key="4">
    <source>
        <dbReference type="Proteomes" id="UP000054097"/>
    </source>
</evidence>
<keyword evidence="2" id="KW-1133">Transmembrane helix</keyword>
<dbReference type="EMBL" id="KN824277">
    <property type="protein sequence ID" value="KIM34354.1"/>
    <property type="molecule type" value="Genomic_DNA"/>
</dbReference>
<proteinExistence type="predicted"/>
<feature type="compositionally biased region" description="Low complexity" evidence="1">
    <location>
        <begin position="189"/>
        <end position="214"/>
    </location>
</feature>
<evidence type="ECO:0000256" key="1">
    <source>
        <dbReference type="SAM" id="MobiDB-lite"/>
    </source>
</evidence>
<sequence>MSTALPGPPKHRRQAKNVTPTVLAYENRIKWNIAIIVSQLFLAQIGIWGLFRNLLNKTLGVTIASILDWAIVLLPTFNILEALWSRASKPVPPPIATESTPAMTPVQKRIQSLSTAVPNSILSGNSAPRGLRYSQADTGSTRKDLLLPELPAGFGADSSFNSGLSTPSPSVQARSRMKASASLKELSSRDLFASRSSSAEPSESGTPTTMTASTSRRRRANSREPSPFSISSVSLKNVPKPGRALDSSSLRGLVS</sequence>
<dbReference type="OrthoDB" id="3229362at2759"/>
<reference evidence="3 4" key="1">
    <citation type="submission" date="2014-04" db="EMBL/GenBank/DDBJ databases">
        <authorList>
            <consortium name="DOE Joint Genome Institute"/>
            <person name="Kuo A."/>
            <person name="Zuccaro A."/>
            <person name="Kohler A."/>
            <person name="Nagy L.G."/>
            <person name="Floudas D."/>
            <person name="Copeland A."/>
            <person name="Barry K.W."/>
            <person name="Cichocki N."/>
            <person name="Veneault-Fourrey C."/>
            <person name="LaButti K."/>
            <person name="Lindquist E.A."/>
            <person name="Lipzen A."/>
            <person name="Lundell T."/>
            <person name="Morin E."/>
            <person name="Murat C."/>
            <person name="Sun H."/>
            <person name="Tunlid A."/>
            <person name="Henrissat B."/>
            <person name="Grigoriev I.V."/>
            <person name="Hibbett D.S."/>
            <person name="Martin F."/>
            <person name="Nordberg H.P."/>
            <person name="Cantor M.N."/>
            <person name="Hua S.X."/>
        </authorList>
    </citation>
    <scope>NUCLEOTIDE SEQUENCE [LARGE SCALE GENOMIC DNA]</scope>
    <source>
        <strain evidence="3 4">MAFF 305830</strain>
    </source>
</reference>
<dbReference type="Proteomes" id="UP000054097">
    <property type="component" value="Unassembled WGS sequence"/>
</dbReference>
<reference evidence="4" key="2">
    <citation type="submission" date="2015-01" db="EMBL/GenBank/DDBJ databases">
        <title>Evolutionary Origins and Diversification of the Mycorrhizal Mutualists.</title>
        <authorList>
            <consortium name="DOE Joint Genome Institute"/>
            <consortium name="Mycorrhizal Genomics Consortium"/>
            <person name="Kohler A."/>
            <person name="Kuo A."/>
            <person name="Nagy L.G."/>
            <person name="Floudas D."/>
            <person name="Copeland A."/>
            <person name="Barry K.W."/>
            <person name="Cichocki N."/>
            <person name="Veneault-Fourrey C."/>
            <person name="LaButti K."/>
            <person name="Lindquist E.A."/>
            <person name="Lipzen A."/>
            <person name="Lundell T."/>
            <person name="Morin E."/>
            <person name="Murat C."/>
            <person name="Riley R."/>
            <person name="Ohm R."/>
            <person name="Sun H."/>
            <person name="Tunlid A."/>
            <person name="Henrissat B."/>
            <person name="Grigoriev I.V."/>
            <person name="Hibbett D.S."/>
            <person name="Martin F."/>
        </authorList>
    </citation>
    <scope>NUCLEOTIDE SEQUENCE [LARGE SCALE GENOMIC DNA]</scope>
    <source>
        <strain evidence="4">MAFF 305830</strain>
    </source>
</reference>
<feature type="transmembrane region" description="Helical" evidence="2">
    <location>
        <begin position="58"/>
        <end position="80"/>
    </location>
</feature>
<evidence type="ECO:0000313" key="3">
    <source>
        <dbReference type="EMBL" id="KIM34354.1"/>
    </source>
</evidence>
<organism evidence="3 4">
    <name type="scientific">Serendipita vermifera MAFF 305830</name>
    <dbReference type="NCBI Taxonomy" id="933852"/>
    <lineage>
        <taxon>Eukaryota</taxon>
        <taxon>Fungi</taxon>
        <taxon>Dikarya</taxon>
        <taxon>Basidiomycota</taxon>
        <taxon>Agaricomycotina</taxon>
        <taxon>Agaricomycetes</taxon>
        <taxon>Sebacinales</taxon>
        <taxon>Serendipitaceae</taxon>
        <taxon>Serendipita</taxon>
    </lineage>
</organism>
<feature type="transmembrane region" description="Helical" evidence="2">
    <location>
        <begin position="31"/>
        <end position="51"/>
    </location>
</feature>
<dbReference type="HOGENOM" id="CLU_1090559_0_0_1"/>
<name>A0A0C3BQI2_SERVB</name>